<evidence type="ECO:0000313" key="2">
    <source>
        <dbReference type="Proteomes" id="UP001159363"/>
    </source>
</evidence>
<keyword evidence="2" id="KW-1185">Reference proteome</keyword>
<organism evidence="1 2">
    <name type="scientific">Dryococelus australis</name>
    <dbReference type="NCBI Taxonomy" id="614101"/>
    <lineage>
        <taxon>Eukaryota</taxon>
        <taxon>Metazoa</taxon>
        <taxon>Ecdysozoa</taxon>
        <taxon>Arthropoda</taxon>
        <taxon>Hexapoda</taxon>
        <taxon>Insecta</taxon>
        <taxon>Pterygota</taxon>
        <taxon>Neoptera</taxon>
        <taxon>Polyneoptera</taxon>
        <taxon>Phasmatodea</taxon>
        <taxon>Verophasmatodea</taxon>
        <taxon>Anareolatae</taxon>
        <taxon>Phasmatidae</taxon>
        <taxon>Eurycanthinae</taxon>
        <taxon>Dryococelus</taxon>
    </lineage>
</organism>
<sequence length="238" mass="27630">MHTLYIEKCVGEQVHYQFKVKICTYRHIFNNEFNLSFGHPKSDTCKTCDPDAASEELTAGYEAPKAERELARNSRSTMLFYNLGVHIIAKDVDKTAFCTWTEYQAGKGSSEIFNSLLRIIEVDVLLKEKYHLILWTDSCSGQNKNLLMTRLYQCIVQKVHFEDGIKWLHVESYGPYLFKECFDYYTPCKEIDILRDPKSKSSFPKDVNIPRFYKKTGSLTSYALFHKNTGGSMNVFHH</sequence>
<name>A0ABQ9GWA8_9NEOP</name>
<proteinExistence type="predicted"/>
<protein>
    <submittedName>
        <fullName evidence="1">Uncharacterized protein</fullName>
    </submittedName>
</protein>
<feature type="non-terminal residue" evidence="1">
    <location>
        <position position="238"/>
    </location>
</feature>
<gene>
    <name evidence="1" type="ORF">PR048_020765</name>
</gene>
<dbReference type="EMBL" id="JARBHB010000008">
    <property type="protein sequence ID" value="KAJ8876320.1"/>
    <property type="molecule type" value="Genomic_DNA"/>
</dbReference>
<dbReference type="Proteomes" id="UP001159363">
    <property type="component" value="Chromosome 7"/>
</dbReference>
<reference evidence="1 2" key="1">
    <citation type="submission" date="2023-02" db="EMBL/GenBank/DDBJ databases">
        <title>LHISI_Scaffold_Assembly.</title>
        <authorList>
            <person name="Stuart O.P."/>
            <person name="Cleave R."/>
            <person name="Magrath M.J.L."/>
            <person name="Mikheyev A.S."/>
        </authorList>
    </citation>
    <scope>NUCLEOTIDE SEQUENCE [LARGE SCALE GENOMIC DNA]</scope>
    <source>
        <strain evidence="1">Daus_M_001</strain>
        <tissue evidence="1">Leg muscle</tissue>
    </source>
</reference>
<evidence type="ECO:0000313" key="1">
    <source>
        <dbReference type="EMBL" id="KAJ8876320.1"/>
    </source>
</evidence>
<accession>A0ABQ9GWA8</accession>
<comment type="caution">
    <text evidence="1">The sequence shown here is derived from an EMBL/GenBank/DDBJ whole genome shotgun (WGS) entry which is preliminary data.</text>
</comment>